<dbReference type="AlphaFoldDB" id="A2Q1A8"/>
<dbReference type="PANTHER" id="PTHR33116:SF78">
    <property type="entry name" value="OS12G0587133 PROTEIN"/>
    <property type="match status" value="1"/>
</dbReference>
<name>A2Q1A8_MEDTR</name>
<protein>
    <recommendedName>
        <fullName evidence="3">RNA-directed DNA polymerase</fullName>
    </recommendedName>
</protein>
<keyword evidence="1" id="KW-0732">Signal</keyword>
<proteinExistence type="predicted"/>
<reference evidence="2" key="2">
    <citation type="submission" date="2007-03" db="EMBL/GenBank/DDBJ databases">
        <authorList>
            <consortium name="The International Medicago Genome Annotation Group"/>
        </authorList>
    </citation>
    <scope>NUCLEOTIDE SEQUENCE</scope>
</reference>
<gene>
    <name evidence="2" type="ORF">MtrDRAFT_AC148396g30v2</name>
</gene>
<dbReference type="PANTHER" id="PTHR33116">
    <property type="entry name" value="REVERSE TRANSCRIPTASE ZINC-BINDING DOMAIN-CONTAINING PROTEIN-RELATED-RELATED"/>
    <property type="match status" value="1"/>
</dbReference>
<evidence type="ECO:0000313" key="2">
    <source>
        <dbReference type="EMBL" id="ABN05725.1"/>
    </source>
</evidence>
<reference evidence="2" key="1">
    <citation type="submission" date="2005-03" db="EMBL/GenBank/DDBJ databases">
        <authorList>
            <person name="Town C.D."/>
        </authorList>
    </citation>
    <scope>NUCLEOTIDE SEQUENCE</scope>
</reference>
<evidence type="ECO:0008006" key="3">
    <source>
        <dbReference type="Google" id="ProtNLM"/>
    </source>
</evidence>
<accession>A2Q1A8</accession>
<organism evidence="2">
    <name type="scientific">Medicago truncatula</name>
    <name type="common">Barrel medic</name>
    <name type="synonym">Medicago tribuloides</name>
    <dbReference type="NCBI Taxonomy" id="3880"/>
    <lineage>
        <taxon>Eukaryota</taxon>
        <taxon>Viridiplantae</taxon>
        <taxon>Streptophyta</taxon>
        <taxon>Embryophyta</taxon>
        <taxon>Tracheophyta</taxon>
        <taxon>Spermatophyta</taxon>
        <taxon>Magnoliopsida</taxon>
        <taxon>eudicotyledons</taxon>
        <taxon>Gunneridae</taxon>
        <taxon>Pentapetalae</taxon>
        <taxon>rosids</taxon>
        <taxon>fabids</taxon>
        <taxon>Fabales</taxon>
        <taxon>Fabaceae</taxon>
        <taxon>Papilionoideae</taxon>
        <taxon>50 kb inversion clade</taxon>
        <taxon>NPAAA clade</taxon>
        <taxon>Hologalegina</taxon>
        <taxon>IRL clade</taxon>
        <taxon>Trifolieae</taxon>
        <taxon>Medicago</taxon>
    </lineage>
</organism>
<feature type="chain" id="PRO_5002643960" description="RNA-directed DNA polymerase" evidence="1">
    <location>
        <begin position="30"/>
        <end position="163"/>
    </location>
</feature>
<dbReference type="EMBL" id="AC148396">
    <property type="protein sequence ID" value="ABN05725.1"/>
    <property type="molecule type" value="Genomic_DNA"/>
</dbReference>
<feature type="signal peptide" evidence="1">
    <location>
        <begin position="1"/>
        <end position="29"/>
    </location>
</feature>
<sequence>MLRLRFPHRWCRWIRVCVFYGSLSVLVNGCPTEEVDIQGGLKQCDPLALFLFLFVVEGLSGLVRLAEATSLFHGFKTILRCFELSSGLKVNFSKSLFMGVNVGPEFLGMAERFLYCRIGSVPFTYLKLPVGTNQPLLLYIILLSNHYLFFSPDNYHISSSKYK</sequence>
<evidence type="ECO:0000256" key="1">
    <source>
        <dbReference type="SAM" id="SignalP"/>
    </source>
</evidence>